<protein>
    <recommendedName>
        <fullName evidence="3">DUF8020 domain-containing protein</fullName>
    </recommendedName>
</protein>
<dbReference type="EMBL" id="JADLQN010000001">
    <property type="protein sequence ID" value="MBF6355651.1"/>
    <property type="molecule type" value="Genomic_DNA"/>
</dbReference>
<sequence>MTMTVTTALAAAAIGLTSAGAHAEPAPDRPAQSTPAQTPDLRGSAGGVDYRMSVTEGHRATVTEISGGRFELVHDDRIVTVTDTDGHVLAALPMTLHIQDHDVALLPTIDEAGTRLTLAPADPAPNPLRDISSYDRFHEVTQRAMPEITAAAGIGAAIGALLGFPLGLFVFDIVTVPLGAVIGGVAGAFVGLYNSGGQPAVDAAVAYLTGQP</sequence>
<dbReference type="Pfam" id="PF26059">
    <property type="entry name" value="DUF8020"/>
    <property type="match status" value="1"/>
</dbReference>
<evidence type="ECO:0000259" key="3">
    <source>
        <dbReference type="Pfam" id="PF26059"/>
    </source>
</evidence>
<feature type="domain" description="DUF8020" evidence="3">
    <location>
        <begin position="47"/>
        <end position="121"/>
    </location>
</feature>
<evidence type="ECO:0000313" key="5">
    <source>
        <dbReference type="Proteomes" id="UP000707731"/>
    </source>
</evidence>
<proteinExistence type="predicted"/>
<evidence type="ECO:0000256" key="2">
    <source>
        <dbReference type="SAM" id="SignalP"/>
    </source>
</evidence>
<feature type="region of interest" description="Disordered" evidence="1">
    <location>
        <begin position="20"/>
        <end position="46"/>
    </location>
</feature>
<feature type="chain" id="PRO_5045715863" description="DUF8020 domain-containing protein" evidence="2">
    <location>
        <begin position="24"/>
        <end position="212"/>
    </location>
</feature>
<gene>
    <name evidence="4" type="ORF">IU449_14035</name>
</gene>
<accession>A0ABS0DB10</accession>
<evidence type="ECO:0000256" key="1">
    <source>
        <dbReference type="SAM" id="MobiDB-lite"/>
    </source>
</evidence>
<dbReference type="Proteomes" id="UP000707731">
    <property type="component" value="Unassembled WGS sequence"/>
</dbReference>
<keyword evidence="2" id="KW-0732">Signal</keyword>
<dbReference type="InterPro" id="IPR058333">
    <property type="entry name" value="DUF8020"/>
</dbReference>
<feature type="signal peptide" evidence="2">
    <location>
        <begin position="1"/>
        <end position="23"/>
    </location>
</feature>
<comment type="caution">
    <text evidence="4">The sequence shown here is derived from an EMBL/GenBank/DDBJ whole genome shotgun (WGS) entry which is preliminary data.</text>
</comment>
<evidence type="ECO:0000313" key="4">
    <source>
        <dbReference type="EMBL" id="MBF6355651.1"/>
    </source>
</evidence>
<organism evidence="4 5">
    <name type="scientific">Nocardia higoensis</name>
    <dbReference type="NCBI Taxonomy" id="228599"/>
    <lineage>
        <taxon>Bacteria</taxon>
        <taxon>Bacillati</taxon>
        <taxon>Actinomycetota</taxon>
        <taxon>Actinomycetes</taxon>
        <taxon>Mycobacteriales</taxon>
        <taxon>Nocardiaceae</taxon>
        <taxon>Nocardia</taxon>
    </lineage>
</organism>
<keyword evidence="5" id="KW-1185">Reference proteome</keyword>
<reference evidence="4 5" key="1">
    <citation type="submission" date="2020-10" db="EMBL/GenBank/DDBJ databases">
        <title>Identification of Nocardia species via Next-generation sequencing and recognition of intraspecies genetic diversity.</title>
        <authorList>
            <person name="Li P."/>
            <person name="Li P."/>
            <person name="Lu B."/>
        </authorList>
    </citation>
    <scope>NUCLEOTIDE SEQUENCE [LARGE SCALE GENOMIC DNA]</scope>
    <source>
        <strain evidence="4 5">BJ06-0143</strain>
    </source>
</reference>
<name>A0ABS0DB10_9NOCA</name>